<dbReference type="Proteomes" id="UP000030755">
    <property type="component" value="Unassembled WGS sequence"/>
</dbReference>
<name>A0A075AYT6_ROZAC</name>
<proteinExistence type="inferred from homology"/>
<keyword evidence="2" id="KW-0812">Transmembrane</keyword>
<dbReference type="STRING" id="988480.A0A075AYT6"/>
<dbReference type="AlphaFoldDB" id="A0A075AYT6"/>
<feature type="domain" description="Threonine/serine exporter-like N-terminal" evidence="3">
    <location>
        <begin position="95"/>
        <end position="235"/>
    </location>
</feature>
<sequence length="236" mass="26500">MQFNESLGKKPLHPRSALSLLQSYSFSYKSYGQTPYKEPCPSFSSAYETTATVRPNIASPLMENSIDVHEDPIIPSLLFYLKGLSSESFNKKKDYICKVALSLYEYGCPSYRLESNLLMVSESFRIQGSFVILPSLIIISLNDFESEQSCTQILKASTGFDMYKLQLVENSLNELLLGKTLGAKLGDFIKDIDEITLRSSYYSYFAKILAFGLFSGSVAGLLFRGSWLDMLVSTFM</sequence>
<gene>
    <name evidence="4" type="ORF">O9G_006076</name>
</gene>
<dbReference type="EMBL" id="KE560839">
    <property type="protein sequence ID" value="EPZ35437.1"/>
    <property type="molecule type" value="Genomic_DNA"/>
</dbReference>
<evidence type="ECO:0000313" key="4">
    <source>
        <dbReference type="EMBL" id="EPZ35437.1"/>
    </source>
</evidence>
<dbReference type="HOGENOM" id="CLU_1177882_0_0_1"/>
<dbReference type="InterPro" id="IPR051361">
    <property type="entry name" value="ThrE/Ser_Exporter"/>
</dbReference>
<dbReference type="OrthoDB" id="413008at2759"/>
<accession>A0A075AYT6</accession>
<dbReference type="Pfam" id="PF06738">
    <property type="entry name" value="ThrE"/>
    <property type="match status" value="1"/>
</dbReference>
<keyword evidence="5" id="KW-1185">Reference proteome</keyword>
<dbReference type="PANTHER" id="PTHR31082:SF4">
    <property type="entry name" value="PHEROMONE-REGULATED MEMBRANE PROTEIN 10"/>
    <property type="match status" value="1"/>
</dbReference>
<keyword evidence="2" id="KW-0472">Membrane</keyword>
<organism evidence="4 5">
    <name type="scientific">Rozella allomycis (strain CSF55)</name>
    <dbReference type="NCBI Taxonomy" id="988480"/>
    <lineage>
        <taxon>Eukaryota</taxon>
        <taxon>Fungi</taxon>
        <taxon>Fungi incertae sedis</taxon>
        <taxon>Cryptomycota</taxon>
        <taxon>Cryptomycota incertae sedis</taxon>
        <taxon>Rozella</taxon>
    </lineage>
</organism>
<evidence type="ECO:0000313" key="5">
    <source>
        <dbReference type="Proteomes" id="UP000030755"/>
    </source>
</evidence>
<evidence type="ECO:0000256" key="2">
    <source>
        <dbReference type="SAM" id="Phobius"/>
    </source>
</evidence>
<keyword evidence="2" id="KW-1133">Transmembrane helix</keyword>
<dbReference type="PANTHER" id="PTHR31082">
    <property type="entry name" value="PHEROMONE-REGULATED MEMBRANE PROTEIN 10"/>
    <property type="match status" value="1"/>
</dbReference>
<feature type="non-terminal residue" evidence="4">
    <location>
        <position position="236"/>
    </location>
</feature>
<reference evidence="4 5" key="1">
    <citation type="journal article" date="2013" name="Curr. Biol.">
        <title>Shared signatures of parasitism and phylogenomics unite Cryptomycota and microsporidia.</title>
        <authorList>
            <person name="James T.Y."/>
            <person name="Pelin A."/>
            <person name="Bonen L."/>
            <person name="Ahrendt S."/>
            <person name="Sain D."/>
            <person name="Corradi N."/>
            <person name="Stajich J.E."/>
        </authorList>
    </citation>
    <scope>NUCLEOTIDE SEQUENCE [LARGE SCALE GENOMIC DNA]</scope>
    <source>
        <strain evidence="4 5">CSF55</strain>
    </source>
</reference>
<dbReference type="InterPro" id="IPR010619">
    <property type="entry name" value="ThrE-like_N"/>
</dbReference>
<dbReference type="GO" id="GO:0022857">
    <property type="term" value="F:transmembrane transporter activity"/>
    <property type="evidence" value="ECO:0007669"/>
    <property type="project" value="InterPro"/>
</dbReference>
<evidence type="ECO:0000259" key="3">
    <source>
        <dbReference type="Pfam" id="PF06738"/>
    </source>
</evidence>
<protein>
    <recommendedName>
        <fullName evidence="3">Threonine/serine exporter-like N-terminal domain-containing protein</fullName>
    </recommendedName>
</protein>
<evidence type="ECO:0000256" key="1">
    <source>
        <dbReference type="ARBA" id="ARBA00034125"/>
    </source>
</evidence>
<feature type="transmembrane region" description="Helical" evidence="2">
    <location>
        <begin position="204"/>
        <end position="223"/>
    </location>
</feature>
<comment type="similarity">
    <text evidence="1">Belongs to the ThrE exporter (TC 2.A.79) family.</text>
</comment>